<dbReference type="AlphaFoldDB" id="A0A1V6T3X4"/>
<keyword evidence="5 10" id="KW-0732">Signal</keyword>
<sequence>MKLWTSLFWCFSIVSGVLAAQSSPDRWEKYEALARSGPVELDSSSFVELTQAPRDYYAVVLLTALDARFGCVMCREFDPEWDLMARSWNKGPKLDGLKVAFGTLDFNDGKAVFQKLMLQTAPVLLLFPPTIGPYAKLDAEPVRYDFTSPIGAEQLYAWIGRHLPEGPKPPLVRPFNYMRLISAITFLMGAITLFTVLSPYVLPIVQNRSLWAAVSLIAILLFTSGQMFNHIRKVPYVAGDGHGGISYFAGGFQNQFGMETQIIAAIYAVLSFATIALALKVPRMQDVNGQQLAVFIWGGVLFVTYSLLLSVFKTKNGGYPFYLPPF</sequence>
<dbReference type="PANTHER" id="PTHR12692">
    <property type="entry name" value="DOLICHYL-DIPHOSPHOOLIGOSACCHARIDE--PROTEIN GLYCOSYLTRANSFERASE-RELATED"/>
    <property type="match status" value="1"/>
</dbReference>
<dbReference type="STRING" id="303698.A0A1V6T3X4"/>
<comment type="function">
    <text evidence="1">Subunit of the oligosaccharyl transferase (OST) complex that catalyzes the initial transfer of a defined glycan (Glc(3)Man(9)GlcNAc(2) in eukaryotes) from the lipid carrier dolichol-pyrophosphate to an asparagine residue within an Asn-X-Ser/Thr consensus motif in nascent polypeptide chains, the first step in protein N-glycosylation. N-glycosylation occurs cotranslationally and the complex associates with the Sec61 complex at the channel-forming translocon complex that mediates protein translocation across the endoplasmic reticulum (ER). All subunits are required for a maximal enzyme activity.</text>
</comment>
<keyword evidence="7 9" id="KW-1133">Transmembrane helix</keyword>
<evidence type="ECO:0000256" key="3">
    <source>
        <dbReference type="ARBA" id="ARBA00009561"/>
    </source>
</evidence>
<evidence type="ECO:0000256" key="9">
    <source>
        <dbReference type="SAM" id="Phobius"/>
    </source>
</evidence>
<dbReference type="InterPro" id="IPR036249">
    <property type="entry name" value="Thioredoxin-like_sf"/>
</dbReference>
<dbReference type="Gene3D" id="3.40.30.10">
    <property type="entry name" value="Glutaredoxin"/>
    <property type="match status" value="1"/>
</dbReference>
<evidence type="ECO:0000256" key="1">
    <source>
        <dbReference type="ARBA" id="ARBA00002791"/>
    </source>
</evidence>
<dbReference type="InterPro" id="IPR021149">
    <property type="entry name" value="OligosaccharylTrfase_OST3/OST6"/>
</dbReference>
<evidence type="ECO:0000256" key="6">
    <source>
        <dbReference type="ARBA" id="ARBA00022824"/>
    </source>
</evidence>
<reference evidence="12" key="1">
    <citation type="journal article" date="2017" name="Nat. Microbiol.">
        <title>Global analysis of biosynthetic gene clusters reveals vast potential of secondary metabolite production in Penicillium species.</title>
        <authorList>
            <person name="Nielsen J.C."/>
            <person name="Grijseels S."/>
            <person name="Prigent S."/>
            <person name="Ji B."/>
            <person name="Dainat J."/>
            <person name="Nielsen K.F."/>
            <person name="Frisvad J.C."/>
            <person name="Workman M."/>
            <person name="Nielsen J."/>
        </authorList>
    </citation>
    <scope>NUCLEOTIDE SEQUENCE [LARGE SCALE GENOMIC DNA]</scope>
    <source>
        <strain evidence="12">IBT 24891</strain>
    </source>
</reference>
<proteinExistence type="inferred from homology"/>
<feature type="signal peptide" evidence="10">
    <location>
        <begin position="1"/>
        <end position="19"/>
    </location>
</feature>
<keyword evidence="12" id="KW-1185">Reference proteome</keyword>
<evidence type="ECO:0000313" key="11">
    <source>
        <dbReference type="EMBL" id="OQE20453.1"/>
    </source>
</evidence>
<evidence type="ECO:0000313" key="12">
    <source>
        <dbReference type="Proteomes" id="UP000191285"/>
    </source>
</evidence>
<comment type="caution">
    <text evidence="11">The sequence shown here is derived from an EMBL/GenBank/DDBJ whole genome shotgun (WGS) entry which is preliminary data.</text>
</comment>
<comment type="subcellular location">
    <subcellularLocation>
        <location evidence="2">Endoplasmic reticulum membrane</location>
        <topology evidence="2">Multi-pass membrane protein</topology>
    </subcellularLocation>
</comment>
<keyword evidence="4 9" id="KW-0812">Transmembrane</keyword>
<evidence type="ECO:0000256" key="5">
    <source>
        <dbReference type="ARBA" id="ARBA00022729"/>
    </source>
</evidence>
<keyword evidence="6" id="KW-0256">Endoplasmic reticulum</keyword>
<keyword evidence="8 9" id="KW-0472">Membrane</keyword>
<dbReference type="Pfam" id="PF04756">
    <property type="entry name" value="OST3_OST6"/>
    <property type="match status" value="1"/>
</dbReference>
<accession>A0A1V6T3X4</accession>
<dbReference type="GO" id="GO:0008250">
    <property type="term" value="C:oligosaccharyltransferase complex"/>
    <property type="evidence" value="ECO:0007669"/>
    <property type="project" value="TreeGrafter"/>
</dbReference>
<evidence type="ECO:0008006" key="13">
    <source>
        <dbReference type="Google" id="ProtNLM"/>
    </source>
</evidence>
<feature type="transmembrane region" description="Helical" evidence="9">
    <location>
        <begin position="262"/>
        <end position="280"/>
    </location>
</feature>
<evidence type="ECO:0000256" key="10">
    <source>
        <dbReference type="SAM" id="SignalP"/>
    </source>
</evidence>
<feature type="transmembrane region" description="Helical" evidence="9">
    <location>
        <begin position="177"/>
        <end position="197"/>
    </location>
</feature>
<feature type="chain" id="PRO_5012663965" description="Magnesium transporter protein 1" evidence="10">
    <location>
        <begin position="20"/>
        <end position="326"/>
    </location>
</feature>
<comment type="similarity">
    <text evidence="3">Belongs to the OST3/OST6 family.</text>
</comment>
<dbReference type="EMBL" id="MLKD01000013">
    <property type="protein sequence ID" value="OQE20453.1"/>
    <property type="molecule type" value="Genomic_DNA"/>
</dbReference>
<gene>
    <name evidence="11" type="ORF">PENSTE_c013G00778</name>
</gene>
<evidence type="ECO:0000256" key="8">
    <source>
        <dbReference type="ARBA" id="ARBA00023136"/>
    </source>
</evidence>
<dbReference type="PANTHER" id="PTHR12692:SF0">
    <property type="entry name" value="GH11935P"/>
    <property type="match status" value="1"/>
</dbReference>
<evidence type="ECO:0000256" key="7">
    <source>
        <dbReference type="ARBA" id="ARBA00022989"/>
    </source>
</evidence>
<feature type="transmembrane region" description="Helical" evidence="9">
    <location>
        <begin position="209"/>
        <end position="228"/>
    </location>
</feature>
<protein>
    <recommendedName>
        <fullName evidence="13">Magnesium transporter protein 1</fullName>
    </recommendedName>
</protein>
<dbReference type="Proteomes" id="UP000191285">
    <property type="component" value="Unassembled WGS sequence"/>
</dbReference>
<evidence type="ECO:0000256" key="4">
    <source>
        <dbReference type="ARBA" id="ARBA00022692"/>
    </source>
</evidence>
<dbReference type="GO" id="GO:0018279">
    <property type="term" value="P:protein N-linked glycosylation via asparagine"/>
    <property type="evidence" value="ECO:0007669"/>
    <property type="project" value="TreeGrafter"/>
</dbReference>
<organism evidence="11 12">
    <name type="scientific">Penicillium steckii</name>
    <dbReference type="NCBI Taxonomy" id="303698"/>
    <lineage>
        <taxon>Eukaryota</taxon>
        <taxon>Fungi</taxon>
        <taxon>Dikarya</taxon>
        <taxon>Ascomycota</taxon>
        <taxon>Pezizomycotina</taxon>
        <taxon>Eurotiomycetes</taxon>
        <taxon>Eurotiomycetidae</taxon>
        <taxon>Eurotiales</taxon>
        <taxon>Aspergillaceae</taxon>
        <taxon>Penicillium</taxon>
    </lineage>
</organism>
<feature type="transmembrane region" description="Helical" evidence="9">
    <location>
        <begin position="292"/>
        <end position="312"/>
    </location>
</feature>
<dbReference type="SUPFAM" id="SSF52833">
    <property type="entry name" value="Thioredoxin-like"/>
    <property type="match status" value="1"/>
</dbReference>
<evidence type="ECO:0000256" key="2">
    <source>
        <dbReference type="ARBA" id="ARBA00004477"/>
    </source>
</evidence>
<dbReference type="FunFam" id="3.40.30.10:FF:000302">
    <property type="entry name" value="Oligosaccharyl transferase subunit (Gamma), putative"/>
    <property type="match status" value="1"/>
</dbReference>
<name>A0A1V6T3X4_9EURO</name>